<evidence type="ECO:0000313" key="2">
    <source>
        <dbReference type="Proteomes" id="UP000518300"/>
    </source>
</evidence>
<dbReference type="RefSeq" id="WP_169351143.1">
    <property type="nucleotide sequence ID" value="NZ_JABBJJ010000371.1"/>
</dbReference>
<protein>
    <recommendedName>
        <fullName evidence="3">Lipoprotein</fullName>
    </recommendedName>
</protein>
<dbReference type="AlphaFoldDB" id="A0A848LV78"/>
<dbReference type="PROSITE" id="PS51257">
    <property type="entry name" value="PROKAR_LIPOPROTEIN"/>
    <property type="match status" value="1"/>
</dbReference>
<reference evidence="1 2" key="1">
    <citation type="submission" date="2020-04" db="EMBL/GenBank/DDBJ databases">
        <title>Draft genome of Pyxidicoccus fallax type strain.</title>
        <authorList>
            <person name="Whitworth D.E."/>
        </authorList>
    </citation>
    <scope>NUCLEOTIDE SEQUENCE [LARGE SCALE GENOMIC DNA]</scope>
    <source>
        <strain evidence="1 2">DSM 14698</strain>
    </source>
</reference>
<accession>A0A848LV78</accession>
<dbReference type="SUPFAM" id="SSF102712">
    <property type="entry name" value="JAB1/MPN domain"/>
    <property type="match status" value="1"/>
</dbReference>
<proteinExistence type="predicted"/>
<organism evidence="1 2">
    <name type="scientific">Pyxidicoccus fallax</name>
    <dbReference type="NCBI Taxonomy" id="394095"/>
    <lineage>
        <taxon>Bacteria</taxon>
        <taxon>Pseudomonadati</taxon>
        <taxon>Myxococcota</taxon>
        <taxon>Myxococcia</taxon>
        <taxon>Myxococcales</taxon>
        <taxon>Cystobacterineae</taxon>
        <taxon>Myxococcaceae</taxon>
        <taxon>Pyxidicoccus</taxon>
    </lineage>
</organism>
<sequence>MRRQWVAAFVAGWLVACASTPEGPVEGTDYGYREGFVWVRGPWDAITPSTDVDVVIDQLCPAVMRLPRAQGREYGQEYCGAIYSLGNGTYHASFPSTLGPLLKAIPEREKRCKPPRFVDDARGKTVVLADYHSHPWADSRMSPADRMEARQRFSIRIQFDTKCRVMKLVPYVGEVRPGELYERREQRWVRIGIIKPEHKAAGIVTEVSE</sequence>
<gene>
    <name evidence="1" type="ORF">HG543_45060</name>
</gene>
<comment type="caution">
    <text evidence="1">The sequence shown here is derived from an EMBL/GenBank/DDBJ whole genome shotgun (WGS) entry which is preliminary data.</text>
</comment>
<name>A0A848LV78_9BACT</name>
<evidence type="ECO:0000313" key="1">
    <source>
        <dbReference type="EMBL" id="NMO21978.1"/>
    </source>
</evidence>
<dbReference type="Proteomes" id="UP000518300">
    <property type="component" value="Unassembled WGS sequence"/>
</dbReference>
<dbReference type="EMBL" id="JABBJJ010000371">
    <property type="protein sequence ID" value="NMO21978.1"/>
    <property type="molecule type" value="Genomic_DNA"/>
</dbReference>
<keyword evidence="2" id="KW-1185">Reference proteome</keyword>
<evidence type="ECO:0008006" key="3">
    <source>
        <dbReference type="Google" id="ProtNLM"/>
    </source>
</evidence>